<name>A0A917C6T8_9BACL</name>
<dbReference type="RefSeq" id="WP_189024439.1">
    <property type="nucleotide sequence ID" value="NZ_BMKR01000007.1"/>
</dbReference>
<evidence type="ECO:0000313" key="2">
    <source>
        <dbReference type="Proteomes" id="UP000637643"/>
    </source>
</evidence>
<dbReference type="InterPro" id="IPR019615">
    <property type="entry name" value="DUF2487"/>
</dbReference>
<organism evidence="1 2">
    <name type="scientific">Paenibacillus albidus</name>
    <dbReference type="NCBI Taxonomy" id="2041023"/>
    <lineage>
        <taxon>Bacteria</taxon>
        <taxon>Bacillati</taxon>
        <taxon>Bacillota</taxon>
        <taxon>Bacilli</taxon>
        <taxon>Bacillales</taxon>
        <taxon>Paenibacillaceae</taxon>
        <taxon>Paenibacillus</taxon>
    </lineage>
</organism>
<proteinExistence type="predicted"/>
<dbReference type="EMBL" id="BMKR01000007">
    <property type="protein sequence ID" value="GGF75006.1"/>
    <property type="molecule type" value="Genomic_DNA"/>
</dbReference>
<dbReference type="Pfam" id="PF10673">
    <property type="entry name" value="DUF2487"/>
    <property type="match status" value="1"/>
</dbReference>
<keyword evidence="2" id="KW-1185">Reference proteome</keyword>
<reference evidence="1" key="2">
    <citation type="submission" date="2020-09" db="EMBL/GenBank/DDBJ databases">
        <authorList>
            <person name="Sun Q."/>
            <person name="Zhou Y."/>
        </authorList>
    </citation>
    <scope>NUCLEOTIDE SEQUENCE</scope>
    <source>
        <strain evidence="1">CGMCC 1.16134</strain>
    </source>
</reference>
<accession>A0A917C6T8</accession>
<reference evidence="1" key="1">
    <citation type="journal article" date="2014" name="Int. J. Syst. Evol. Microbiol.">
        <title>Complete genome sequence of Corynebacterium casei LMG S-19264T (=DSM 44701T), isolated from a smear-ripened cheese.</title>
        <authorList>
            <consortium name="US DOE Joint Genome Institute (JGI-PGF)"/>
            <person name="Walter F."/>
            <person name="Albersmeier A."/>
            <person name="Kalinowski J."/>
            <person name="Ruckert C."/>
        </authorList>
    </citation>
    <scope>NUCLEOTIDE SEQUENCE</scope>
    <source>
        <strain evidence="1">CGMCC 1.16134</strain>
    </source>
</reference>
<evidence type="ECO:0008006" key="3">
    <source>
        <dbReference type="Google" id="ProtNLM"/>
    </source>
</evidence>
<evidence type="ECO:0000313" key="1">
    <source>
        <dbReference type="EMBL" id="GGF75006.1"/>
    </source>
</evidence>
<sequence>MKFSDFDFKDWEKNREFFDTCLLPFTGLSALESPPEAAGALERLRDFMDLVEVPFQGRVVTYPALQYMGEEYIGLINELCRKVKSSGFQYAIVLSADISLSGREIVESDLVLSLPNIVVPSHQRINSVISGKIQEMWQTVKE</sequence>
<dbReference type="AlphaFoldDB" id="A0A917C6T8"/>
<gene>
    <name evidence="1" type="ORF">GCM10010912_20270</name>
</gene>
<protein>
    <recommendedName>
        <fullName evidence="3">DUF2487 family protein</fullName>
    </recommendedName>
</protein>
<comment type="caution">
    <text evidence="1">The sequence shown here is derived from an EMBL/GenBank/DDBJ whole genome shotgun (WGS) entry which is preliminary data.</text>
</comment>
<dbReference type="Proteomes" id="UP000637643">
    <property type="component" value="Unassembled WGS sequence"/>
</dbReference>